<protein>
    <submittedName>
        <fullName evidence="7">Clp protease</fullName>
    </submittedName>
</protein>
<comment type="caution">
    <text evidence="7">The sequence shown here is derived from an EMBL/GenBank/DDBJ whole genome shotgun (WGS) entry which is preliminary data.</text>
</comment>
<keyword evidence="8" id="KW-1185">Reference proteome</keyword>
<dbReference type="InterPro" id="IPR004635">
    <property type="entry name" value="Pept_S49_SppA"/>
</dbReference>
<evidence type="ECO:0000256" key="4">
    <source>
        <dbReference type="ARBA" id="ARBA00022825"/>
    </source>
</evidence>
<evidence type="ECO:0000313" key="7">
    <source>
        <dbReference type="EMBL" id="GGA58359.1"/>
    </source>
</evidence>
<keyword evidence="4" id="KW-0720">Serine protease</keyword>
<reference evidence="7" key="1">
    <citation type="journal article" date="2014" name="Int. J. Syst. Evol. Microbiol.">
        <title>Complete genome sequence of Corynebacterium casei LMG S-19264T (=DSM 44701T), isolated from a smear-ripened cheese.</title>
        <authorList>
            <consortium name="US DOE Joint Genome Institute (JGI-PGF)"/>
            <person name="Walter F."/>
            <person name="Albersmeier A."/>
            <person name="Kalinowski J."/>
            <person name="Ruckert C."/>
        </authorList>
    </citation>
    <scope>NUCLEOTIDE SEQUENCE</scope>
    <source>
        <strain evidence="7">CGMCC 1.15320</strain>
    </source>
</reference>
<dbReference type="Gene3D" id="6.20.330.10">
    <property type="match status" value="1"/>
</dbReference>
<reference evidence="7" key="2">
    <citation type="submission" date="2020-09" db="EMBL/GenBank/DDBJ databases">
        <authorList>
            <person name="Sun Q."/>
            <person name="Zhou Y."/>
        </authorList>
    </citation>
    <scope>NUCLEOTIDE SEQUENCE</scope>
    <source>
        <strain evidence="7">CGMCC 1.15320</strain>
    </source>
</reference>
<keyword evidence="3" id="KW-0378">Hydrolase</keyword>
<organism evidence="7 8">
    <name type="scientific">Nitratireductor aestuarii</name>
    <dbReference type="NCBI Taxonomy" id="1735103"/>
    <lineage>
        <taxon>Bacteria</taxon>
        <taxon>Pseudomonadati</taxon>
        <taxon>Pseudomonadota</taxon>
        <taxon>Alphaproteobacteria</taxon>
        <taxon>Hyphomicrobiales</taxon>
        <taxon>Phyllobacteriaceae</taxon>
        <taxon>Nitratireductor</taxon>
    </lineage>
</organism>
<evidence type="ECO:0000256" key="5">
    <source>
        <dbReference type="SAM" id="Phobius"/>
    </source>
</evidence>
<dbReference type="Pfam" id="PF01343">
    <property type="entry name" value="Peptidase_S49"/>
    <property type="match status" value="1"/>
</dbReference>
<evidence type="ECO:0000313" key="8">
    <source>
        <dbReference type="Proteomes" id="UP000636264"/>
    </source>
</evidence>
<dbReference type="EMBL" id="BMIF01000002">
    <property type="protein sequence ID" value="GGA58359.1"/>
    <property type="molecule type" value="Genomic_DNA"/>
</dbReference>
<dbReference type="GO" id="GO:0006508">
    <property type="term" value="P:proteolysis"/>
    <property type="evidence" value="ECO:0007669"/>
    <property type="project" value="UniProtKB-KW"/>
</dbReference>
<keyword evidence="5" id="KW-0472">Membrane</keyword>
<dbReference type="AlphaFoldDB" id="A0A916RLI0"/>
<proteinExistence type="inferred from homology"/>
<feature type="domain" description="Peptidase S49" evidence="6">
    <location>
        <begin position="98"/>
        <end position="243"/>
    </location>
</feature>
<gene>
    <name evidence="7" type="ORF">GCM10011385_09960</name>
</gene>
<sequence length="313" mass="33978">MIDRRRLRRKLTFWRVVALVIAAVAIIGIARFSTTIGVGSDHIARIKIEGTITEDEDLLDTIEEVSKAERVKGVILTVDSPGGTTVGGEALFNAVRKLAEAKPVVAQVGTLAASAGYMVASAADFIVARHSSIVGSIGVIVQVPNVSGLMEKIGVQVDEIKSAPLKAEPSPFNPTTDAERQMIQSMVSDSYEWFIDLVEERRPLSRDEIRTLADGAIFTGRQALQRKLIDGLGGVDEAKAQLVEKGVSADLEIVEWKPRGADDSFIFAKAALPWMKGFSGVEIEAFLKRVGGDRMFLDGLLSLWQPESNLRGY</sequence>
<name>A0A916RLI0_9HYPH</name>
<keyword evidence="5" id="KW-0812">Transmembrane</keyword>
<accession>A0A916RLI0</accession>
<dbReference type="CDD" id="cd07023">
    <property type="entry name" value="S49_Sppa_N_C"/>
    <property type="match status" value="1"/>
</dbReference>
<keyword evidence="2 7" id="KW-0645">Protease</keyword>
<dbReference type="NCBIfam" id="TIGR00706">
    <property type="entry name" value="SppA_dom"/>
    <property type="match status" value="1"/>
</dbReference>
<dbReference type="SUPFAM" id="SSF52096">
    <property type="entry name" value="ClpP/crotonase"/>
    <property type="match status" value="1"/>
</dbReference>
<keyword evidence="5" id="KW-1133">Transmembrane helix</keyword>
<dbReference type="InterPro" id="IPR047272">
    <property type="entry name" value="S49_SppA_C"/>
</dbReference>
<evidence type="ECO:0000256" key="1">
    <source>
        <dbReference type="ARBA" id="ARBA00008683"/>
    </source>
</evidence>
<evidence type="ECO:0000256" key="2">
    <source>
        <dbReference type="ARBA" id="ARBA00022670"/>
    </source>
</evidence>
<dbReference type="Gene3D" id="3.90.226.10">
    <property type="entry name" value="2-enoyl-CoA Hydratase, Chain A, domain 1"/>
    <property type="match status" value="1"/>
</dbReference>
<dbReference type="GO" id="GO:0008236">
    <property type="term" value="F:serine-type peptidase activity"/>
    <property type="evidence" value="ECO:0007669"/>
    <property type="project" value="UniProtKB-KW"/>
</dbReference>
<dbReference type="InterPro" id="IPR002142">
    <property type="entry name" value="Peptidase_S49"/>
</dbReference>
<comment type="similarity">
    <text evidence="1">Belongs to the peptidase S49 family.</text>
</comment>
<dbReference type="PANTHER" id="PTHR42987">
    <property type="entry name" value="PEPTIDASE S49"/>
    <property type="match status" value="1"/>
</dbReference>
<feature type="transmembrane region" description="Helical" evidence="5">
    <location>
        <begin position="12"/>
        <end position="32"/>
    </location>
</feature>
<dbReference type="InterPro" id="IPR029045">
    <property type="entry name" value="ClpP/crotonase-like_dom_sf"/>
</dbReference>
<evidence type="ECO:0000259" key="6">
    <source>
        <dbReference type="Pfam" id="PF01343"/>
    </source>
</evidence>
<dbReference type="PANTHER" id="PTHR42987:SF6">
    <property type="entry name" value="PROTEINASE IV"/>
    <property type="match status" value="1"/>
</dbReference>
<evidence type="ECO:0000256" key="3">
    <source>
        <dbReference type="ARBA" id="ARBA00022801"/>
    </source>
</evidence>
<dbReference type="Proteomes" id="UP000636264">
    <property type="component" value="Unassembled WGS sequence"/>
</dbReference>